<dbReference type="AlphaFoldDB" id="A0A2N8L0M2"/>
<evidence type="ECO:0000313" key="3">
    <source>
        <dbReference type="Proteomes" id="UP000235916"/>
    </source>
</evidence>
<reference evidence="2 3" key="1">
    <citation type="submission" date="2018-01" db="EMBL/GenBank/DDBJ databases">
        <title>Draft genome sequence of Paucibacter aquatile CR182 isolated from freshwater of the Nakdong River.</title>
        <authorList>
            <person name="Choi A."/>
            <person name="Chung E.J."/>
        </authorList>
    </citation>
    <scope>NUCLEOTIDE SEQUENCE [LARGE SCALE GENOMIC DNA]</scope>
    <source>
        <strain evidence="2 3">CR182</strain>
    </source>
</reference>
<gene>
    <name evidence="2" type="ORF">C1O66_18150</name>
</gene>
<proteinExistence type="predicted"/>
<evidence type="ECO:0008006" key="4">
    <source>
        <dbReference type="Google" id="ProtNLM"/>
    </source>
</evidence>
<name>A0A2N8L0M2_9BURK</name>
<sequence length="325" mass="35125">MDQSKKTWQDSDGRQRVGARARASARGLALALSLALFGAPAARAQAPQAAASSGPVIEKETLQWVMVHSPPTAILQGLGQGRGFVDKALLLFQAGLPELQHQVLDANYARAAVELRNKPNVCVAAFLRLPEREAFVHFSEPYLTALPYQLVTLQRERPGRLPLLPDGQGRVDLAELLQAVPPGHLPQEGWRVGVAGGRSLGQRYDQMIKNLPVGARLSVRHGNPSVSGLLRMLLDDKVDAIIAFPTELSFAARELGLPTQELRLLPLRGADAATTVHVGCSRSALGARAVEGINAVIRKQGPRLESFYREWLPTTSRANAPGPRP</sequence>
<keyword evidence="3" id="KW-1185">Reference proteome</keyword>
<dbReference type="EMBL" id="POSP01000003">
    <property type="protein sequence ID" value="PND39259.1"/>
    <property type="molecule type" value="Genomic_DNA"/>
</dbReference>
<evidence type="ECO:0000313" key="2">
    <source>
        <dbReference type="EMBL" id="PND39259.1"/>
    </source>
</evidence>
<dbReference type="OrthoDB" id="5456414at2"/>
<comment type="caution">
    <text evidence="2">The sequence shown here is derived from an EMBL/GenBank/DDBJ whole genome shotgun (WGS) entry which is preliminary data.</text>
</comment>
<feature type="signal peptide" evidence="1">
    <location>
        <begin position="1"/>
        <end position="44"/>
    </location>
</feature>
<keyword evidence="1" id="KW-0732">Signal</keyword>
<dbReference type="Proteomes" id="UP000235916">
    <property type="component" value="Unassembled WGS sequence"/>
</dbReference>
<protein>
    <recommendedName>
        <fullName evidence="4">Solute-binding protein family 3/N-terminal domain-containing protein</fullName>
    </recommendedName>
</protein>
<evidence type="ECO:0000256" key="1">
    <source>
        <dbReference type="SAM" id="SignalP"/>
    </source>
</evidence>
<dbReference type="SUPFAM" id="SSF53850">
    <property type="entry name" value="Periplasmic binding protein-like II"/>
    <property type="match status" value="1"/>
</dbReference>
<feature type="chain" id="PRO_5014905764" description="Solute-binding protein family 3/N-terminal domain-containing protein" evidence="1">
    <location>
        <begin position="45"/>
        <end position="325"/>
    </location>
</feature>
<organism evidence="2 3">
    <name type="scientific">Kinneretia aquatilis</name>
    <dbReference type="NCBI Taxonomy" id="2070761"/>
    <lineage>
        <taxon>Bacteria</taxon>
        <taxon>Pseudomonadati</taxon>
        <taxon>Pseudomonadota</taxon>
        <taxon>Betaproteobacteria</taxon>
        <taxon>Burkholderiales</taxon>
        <taxon>Sphaerotilaceae</taxon>
        <taxon>Roseateles</taxon>
    </lineage>
</organism>
<accession>A0A2N8L0M2</accession>
<dbReference type="RefSeq" id="WP_102769177.1">
    <property type="nucleotide sequence ID" value="NZ_POSP01000003.1"/>
</dbReference>